<feature type="region of interest" description="Disordered" evidence="14">
    <location>
        <begin position="82"/>
        <end position="111"/>
    </location>
</feature>
<dbReference type="InterPro" id="IPR036286">
    <property type="entry name" value="LexA/Signal_pep-like_sf"/>
</dbReference>
<dbReference type="PANTHER" id="PTHR33516">
    <property type="entry name" value="LEXA REPRESSOR"/>
    <property type="match status" value="1"/>
</dbReference>
<evidence type="ECO:0000256" key="12">
    <source>
        <dbReference type="HAMAP-Rule" id="MF_00015"/>
    </source>
</evidence>
<evidence type="ECO:0000259" key="16">
    <source>
        <dbReference type="Pfam" id="PF01726"/>
    </source>
</evidence>
<keyword evidence="4 12" id="KW-0227">DNA damage</keyword>
<dbReference type="AlphaFoldDB" id="A0A919FB15"/>
<evidence type="ECO:0000256" key="3">
    <source>
        <dbReference type="ARBA" id="ARBA00022705"/>
    </source>
</evidence>
<feature type="site" description="Cleavage; by autolysis" evidence="12">
    <location>
        <begin position="122"/>
        <end position="123"/>
    </location>
</feature>
<dbReference type="Pfam" id="PF01726">
    <property type="entry name" value="LexA_DNA_bind"/>
    <property type="match status" value="1"/>
</dbReference>
<feature type="region of interest" description="Disordered" evidence="14">
    <location>
        <begin position="1"/>
        <end position="24"/>
    </location>
</feature>
<dbReference type="InterPro" id="IPR036388">
    <property type="entry name" value="WH-like_DNA-bd_sf"/>
</dbReference>
<protein>
    <recommendedName>
        <fullName evidence="12">LexA repressor</fullName>
        <ecNumber evidence="12">3.4.21.88</ecNumber>
    </recommendedName>
</protein>
<dbReference type="InterPro" id="IPR015927">
    <property type="entry name" value="Peptidase_S24_S26A/B/C"/>
</dbReference>
<dbReference type="SUPFAM" id="SSF51306">
    <property type="entry name" value="LexA/Signal peptidase"/>
    <property type="match status" value="1"/>
</dbReference>
<keyword evidence="6 12" id="KW-0068">Autocatalytic cleavage</keyword>
<gene>
    <name evidence="12 17" type="primary">lexA</name>
    <name evidence="17" type="ORF">GCM10018781_02180</name>
</gene>
<dbReference type="HAMAP" id="MF_00015">
    <property type="entry name" value="LexA"/>
    <property type="match status" value="1"/>
</dbReference>
<dbReference type="GO" id="GO:0006281">
    <property type="term" value="P:DNA repair"/>
    <property type="evidence" value="ECO:0007669"/>
    <property type="project" value="UniProtKB-UniRule"/>
</dbReference>
<comment type="catalytic activity">
    <reaction evidence="12">
        <text>Hydrolysis of Ala-|-Gly bond in repressor LexA.</text>
        <dbReference type="EC" id="3.4.21.88"/>
    </reaction>
</comment>
<organism evidence="17 18">
    <name type="scientific">Kitasatospora indigofera</name>
    <dbReference type="NCBI Taxonomy" id="67307"/>
    <lineage>
        <taxon>Bacteria</taxon>
        <taxon>Bacillati</taxon>
        <taxon>Actinomycetota</taxon>
        <taxon>Actinomycetes</taxon>
        <taxon>Kitasatosporales</taxon>
        <taxon>Streptomycetaceae</taxon>
        <taxon>Kitasatospora</taxon>
    </lineage>
</organism>
<evidence type="ECO:0000256" key="1">
    <source>
        <dbReference type="ARBA" id="ARBA00007484"/>
    </source>
</evidence>
<evidence type="ECO:0000256" key="6">
    <source>
        <dbReference type="ARBA" id="ARBA00022813"/>
    </source>
</evidence>
<dbReference type="GO" id="GO:0004252">
    <property type="term" value="F:serine-type endopeptidase activity"/>
    <property type="evidence" value="ECO:0007669"/>
    <property type="project" value="UniProtKB-UniRule"/>
</dbReference>
<name>A0A919FB15_9ACTN</name>
<reference evidence="17" key="1">
    <citation type="journal article" date="2014" name="Int. J. Syst. Evol. Microbiol.">
        <title>Complete genome sequence of Corynebacterium casei LMG S-19264T (=DSM 44701T), isolated from a smear-ripened cheese.</title>
        <authorList>
            <consortium name="US DOE Joint Genome Institute (JGI-PGF)"/>
            <person name="Walter F."/>
            <person name="Albersmeier A."/>
            <person name="Kalinowski J."/>
            <person name="Ruckert C."/>
        </authorList>
    </citation>
    <scope>NUCLEOTIDE SEQUENCE</scope>
    <source>
        <strain evidence="17">JCM 4646</strain>
    </source>
</reference>
<keyword evidence="2 12" id="KW-0678">Repressor</keyword>
<dbReference type="Pfam" id="PF00717">
    <property type="entry name" value="Peptidase_S24"/>
    <property type="match status" value="1"/>
</dbReference>
<dbReference type="EMBL" id="BNBO01000001">
    <property type="protein sequence ID" value="GHH59269.1"/>
    <property type="molecule type" value="Genomic_DNA"/>
</dbReference>
<dbReference type="InterPro" id="IPR006199">
    <property type="entry name" value="LexA_DNA-bd_dom"/>
</dbReference>
<dbReference type="EC" id="3.4.21.88" evidence="12"/>
<dbReference type="GO" id="GO:0006508">
    <property type="term" value="P:proteolysis"/>
    <property type="evidence" value="ECO:0007669"/>
    <property type="project" value="InterPro"/>
</dbReference>
<keyword evidence="5 12" id="KW-0378">Hydrolase</keyword>
<keyword evidence="10 12" id="KW-0234">DNA repair</keyword>
<evidence type="ECO:0000256" key="14">
    <source>
        <dbReference type="SAM" id="MobiDB-lite"/>
    </source>
</evidence>
<dbReference type="Proteomes" id="UP000617734">
    <property type="component" value="Unassembled WGS sequence"/>
</dbReference>
<dbReference type="GO" id="GO:0003677">
    <property type="term" value="F:DNA binding"/>
    <property type="evidence" value="ECO:0007669"/>
    <property type="project" value="UniProtKB-UniRule"/>
</dbReference>
<comment type="subunit">
    <text evidence="12">Homodimer.</text>
</comment>
<sequence length="233" mass="25095">MVSAQAGGGRAGRPAGVRHSSDGLTDRQAGILRFVERTVELRGFPPSMREIGEAVGLRSVSSVSYQVLALEKKGHLVRDPHTPRAYRIRRSPWNAVPQDGSQDGSKGRSGSVDLPVLGRIAAGAPIVAEQEADDVFTLPRRLVGEGELFILQVRGDSMTGASILPGDWVTIRRQDTARHGDVVAALLDGEATVKQLRITDGRTWLMPRNPAYDPIPAGQATILGKVVSLLRRL</sequence>
<keyword evidence="18" id="KW-1185">Reference proteome</keyword>
<keyword evidence="8 12" id="KW-0238">DNA-binding</keyword>
<feature type="domain" description="LexA repressor DNA-binding" evidence="16">
    <location>
        <begin position="22"/>
        <end position="85"/>
    </location>
</feature>
<keyword evidence="3 12" id="KW-0235">DNA replication</keyword>
<evidence type="ECO:0000256" key="9">
    <source>
        <dbReference type="ARBA" id="ARBA00023163"/>
    </source>
</evidence>
<feature type="compositionally biased region" description="Gly residues" evidence="14">
    <location>
        <begin position="1"/>
        <end position="11"/>
    </location>
</feature>
<feature type="active site" description="For autocatalytic cleavage activity" evidence="12">
    <location>
        <position position="157"/>
    </location>
</feature>
<dbReference type="GO" id="GO:0045892">
    <property type="term" value="P:negative regulation of DNA-templated transcription"/>
    <property type="evidence" value="ECO:0007669"/>
    <property type="project" value="UniProtKB-UniRule"/>
</dbReference>
<keyword evidence="11 12" id="KW-0742">SOS response</keyword>
<comment type="caution">
    <text evidence="17">The sequence shown here is derived from an EMBL/GenBank/DDBJ whole genome shotgun (WGS) entry which is preliminary data.</text>
</comment>
<dbReference type="NCBIfam" id="TIGR00498">
    <property type="entry name" value="lexA"/>
    <property type="match status" value="1"/>
</dbReference>
<dbReference type="RefSeq" id="WP_190208807.1">
    <property type="nucleotide sequence ID" value="NZ_BNBO01000001.1"/>
</dbReference>
<dbReference type="GO" id="GO:0006260">
    <property type="term" value="P:DNA replication"/>
    <property type="evidence" value="ECO:0007669"/>
    <property type="project" value="UniProtKB-UniRule"/>
</dbReference>
<evidence type="ECO:0000256" key="8">
    <source>
        <dbReference type="ARBA" id="ARBA00023125"/>
    </source>
</evidence>
<evidence type="ECO:0000313" key="17">
    <source>
        <dbReference type="EMBL" id="GHH59269.1"/>
    </source>
</evidence>
<dbReference type="InterPro" id="IPR006197">
    <property type="entry name" value="Peptidase_S24_LexA"/>
</dbReference>
<dbReference type="InterPro" id="IPR006200">
    <property type="entry name" value="LexA"/>
</dbReference>
<evidence type="ECO:0000256" key="10">
    <source>
        <dbReference type="ARBA" id="ARBA00023204"/>
    </source>
</evidence>
<dbReference type="InterPro" id="IPR039418">
    <property type="entry name" value="LexA-like"/>
</dbReference>
<keyword evidence="7 12" id="KW-0805">Transcription regulation</keyword>
<accession>A0A919FB15</accession>
<feature type="DNA-binding region" description="H-T-H motif" evidence="12">
    <location>
        <begin position="48"/>
        <end position="68"/>
    </location>
</feature>
<feature type="domain" description="Peptidase S24/S26A/S26B/S26C" evidence="15">
    <location>
        <begin position="115"/>
        <end position="227"/>
    </location>
</feature>
<dbReference type="GO" id="GO:0009432">
    <property type="term" value="P:SOS response"/>
    <property type="evidence" value="ECO:0007669"/>
    <property type="project" value="UniProtKB-UniRule"/>
</dbReference>
<comment type="function">
    <text evidence="12">Represses a number of genes involved in the response to DNA damage (SOS response), including recA and lexA. In the presence of single-stranded DNA, RecA interacts with LexA causing an autocatalytic cleavage which disrupts the DNA-binding part of LexA, leading to derepression of the SOS regulon and eventually DNA repair.</text>
</comment>
<reference evidence="17" key="2">
    <citation type="submission" date="2020-09" db="EMBL/GenBank/DDBJ databases">
        <authorList>
            <person name="Sun Q."/>
            <person name="Ohkuma M."/>
        </authorList>
    </citation>
    <scope>NUCLEOTIDE SEQUENCE</scope>
    <source>
        <strain evidence="17">JCM 4646</strain>
    </source>
</reference>
<dbReference type="GeneID" id="95350772"/>
<dbReference type="CDD" id="cd06529">
    <property type="entry name" value="S24_LexA-like"/>
    <property type="match status" value="1"/>
</dbReference>
<dbReference type="Gene3D" id="1.10.10.10">
    <property type="entry name" value="Winged helix-like DNA-binding domain superfamily/Winged helix DNA-binding domain"/>
    <property type="match status" value="1"/>
</dbReference>
<dbReference type="Gene3D" id="2.10.109.10">
    <property type="entry name" value="Umud Fragment, subunit A"/>
    <property type="match status" value="1"/>
</dbReference>
<dbReference type="InterPro" id="IPR036390">
    <property type="entry name" value="WH_DNA-bd_sf"/>
</dbReference>
<dbReference type="FunFam" id="2.10.109.10:FF:000001">
    <property type="entry name" value="LexA repressor"/>
    <property type="match status" value="1"/>
</dbReference>
<keyword evidence="9 12" id="KW-0804">Transcription</keyword>
<dbReference type="PANTHER" id="PTHR33516:SF2">
    <property type="entry name" value="LEXA REPRESSOR-RELATED"/>
    <property type="match status" value="1"/>
</dbReference>
<evidence type="ECO:0000256" key="13">
    <source>
        <dbReference type="RuleBase" id="RU003991"/>
    </source>
</evidence>
<evidence type="ECO:0000256" key="2">
    <source>
        <dbReference type="ARBA" id="ARBA00022491"/>
    </source>
</evidence>
<dbReference type="InterPro" id="IPR050077">
    <property type="entry name" value="LexA_repressor"/>
</dbReference>
<dbReference type="PRINTS" id="PR00726">
    <property type="entry name" value="LEXASERPTASE"/>
</dbReference>
<evidence type="ECO:0000256" key="7">
    <source>
        <dbReference type="ARBA" id="ARBA00023015"/>
    </source>
</evidence>
<evidence type="ECO:0000256" key="11">
    <source>
        <dbReference type="ARBA" id="ARBA00023236"/>
    </source>
</evidence>
<dbReference type="SUPFAM" id="SSF46785">
    <property type="entry name" value="Winged helix' DNA-binding domain"/>
    <property type="match status" value="1"/>
</dbReference>
<evidence type="ECO:0000256" key="5">
    <source>
        <dbReference type="ARBA" id="ARBA00022801"/>
    </source>
</evidence>
<evidence type="ECO:0000259" key="15">
    <source>
        <dbReference type="Pfam" id="PF00717"/>
    </source>
</evidence>
<evidence type="ECO:0000256" key="4">
    <source>
        <dbReference type="ARBA" id="ARBA00022763"/>
    </source>
</evidence>
<proteinExistence type="inferred from homology"/>
<comment type="similarity">
    <text evidence="1 12 13">Belongs to the peptidase S24 family.</text>
</comment>
<feature type="active site" description="For autocatalytic cleavage activity" evidence="12">
    <location>
        <position position="194"/>
    </location>
</feature>
<evidence type="ECO:0000313" key="18">
    <source>
        <dbReference type="Proteomes" id="UP000617734"/>
    </source>
</evidence>